<keyword evidence="4" id="KW-0812">Transmembrane</keyword>
<name>A0A830BHK7_9LAMI</name>
<dbReference type="OrthoDB" id="912093at2759"/>
<dbReference type="Proteomes" id="UP000653305">
    <property type="component" value="Unassembled WGS sequence"/>
</dbReference>
<evidence type="ECO:0000256" key="2">
    <source>
        <dbReference type="ARBA" id="ARBA00022723"/>
    </source>
</evidence>
<dbReference type="InterPro" id="IPR006068">
    <property type="entry name" value="ATPase_P-typ_cation-transptr_C"/>
</dbReference>
<dbReference type="AlphaFoldDB" id="A0A830BHK7"/>
<evidence type="ECO:0000313" key="7">
    <source>
        <dbReference type="EMBL" id="GFP83633.1"/>
    </source>
</evidence>
<dbReference type="GO" id="GO:0012505">
    <property type="term" value="C:endomembrane system"/>
    <property type="evidence" value="ECO:0007669"/>
    <property type="project" value="UniProtKB-SubCell"/>
</dbReference>
<dbReference type="InterPro" id="IPR032839">
    <property type="entry name" value="RAB3GAP_N"/>
</dbReference>
<protein>
    <submittedName>
        <fullName evidence="7">Calcium-transporting ATPase 8 plasma membrane-type</fullName>
    </submittedName>
</protein>
<dbReference type="GO" id="GO:0097367">
    <property type="term" value="F:carbohydrate derivative binding"/>
    <property type="evidence" value="ECO:0007669"/>
    <property type="project" value="InterPro"/>
</dbReference>
<reference evidence="7" key="1">
    <citation type="submission" date="2020-07" db="EMBL/GenBank/DDBJ databases">
        <title>Ethylene signaling mediates host invasion by parasitic plants.</title>
        <authorList>
            <person name="Yoshida S."/>
        </authorList>
    </citation>
    <scope>NUCLEOTIDE SEQUENCE</scope>
    <source>
        <strain evidence="7">Okayama</strain>
    </source>
</reference>
<dbReference type="GO" id="GO:0004347">
    <property type="term" value="F:glucose-6-phosphate isomerase activity"/>
    <property type="evidence" value="ECO:0007669"/>
    <property type="project" value="InterPro"/>
</dbReference>
<organism evidence="7 8">
    <name type="scientific">Phtheirospermum japonicum</name>
    <dbReference type="NCBI Taxonomy" id="374723"/>
    <lineage>
        <taxon>Eukaryota</taxon>
        <taxon>Viridiplantae</taxon>
        <taxon>Streptophyta</taxon>
        <taxon>Embryophyta</taxon>
        <taxon>Tracheophyta</taxon>
        <taxon>Spermatophyta</taxon>
        <taxon>Magnoliopsida</taxon>
        <taxon>eudicotyledons</taxon>
        <taxon>Gunneridae</taxon>
        <taxon>Pentapetalae</taxon>
        <taxon>asterids</taxon>
        <taxon>lamiids</taxon>
        <taxon>Lamiales</taxon>
        <taxon>Orobanchaceae</taxon>
        <taxon>Orobanchaceae incertae sedis</taxon>
        <taxon>Phtheirospermum</taxon>
    </lineage>
</organism>
<feature type="transmembrane region" description="Helical" evidence="4">
    <location>
        <begin position="278"/>
        <end position="298"/>
    </location>
</feature>
<dbReference type="SUPFAM" id="SSF81665">
    <property type="entry name" value="Calcium ATPase, transmembrane domain M"/>
    <property type="match status" value="1"/>
</dbReference>
<evidence type="ECO:0000313" key="8">
    <source>
        <dbReference type="Proteomes" id="UP000653305"/>
    </source>
</evidence>
<dbReference type="GO" id="GO:0046872">
    <property type="term" value="F:metal ion binding"/>
    <property type="evidence" value="ECO:0007669"/>
    <property type="project" value="UniProtKB-KW"/>
</dbReference>
<accession>A0A830BHK7</accession>
<comment type="subcellular location">
    <subcellularLocation>
        <location evidence="1">Endomembrane system</location>
        <topology evidence="1">Multi-pass membrane protein</topology>
    </subcellularLocation>
</comment>
<evidence type="ECO:0000256" key="1">
    <source>
        <dbReference type="ARBA" id="ARBA00004127"/>
    </source>
</evidence>
<keyword evidence="4" id="KW-1133">Transmembrane helix</keyword>
<dbReference type="InterPro" id="IPR023298">
    <property type="entry name" value="ATPase_P-typ_TM_dom_sf"/>
</dbReference>
<evidence type="ECO:0000256" key="3">
    <source>
        <dbReference type="ARBA" id="ARBA00022842"/>
    </source>
</evidence>
<dbReference type="Gene3D" id="3.40.50.10490">
    <property type="entry name" value="Glucose-6-phosphate isomerase like protein, domain 1"/>
    <property type="match status" value="1"/>
</dbReference>
<keyword evidence="4" id="KW-0472">Membrane</keyword>
<sequence>MSFLLLESINGRPDPDTHWFFKIRPELSPIESEYISAVEWLIFCDDIRVLVVSTSCGYLLIFSIHGRLIHRQIVNPGKILKLRVRGIKQDLTQDTSSEEVCVVMPSVVARFDGSDIKINSTENRFVLHVALRAPRDSVINSDGKNVVPGVQVFDKIKDFSDRVRSGALALYQVIVLLILNFRGRSILVLEHESSDHAFQVKNTLIFNAFVLYQIFNEFNARKPDEINVWKGVTKNPLFMGIVFLKWCFSLIIFISLLQVVIILFLGKFTSTVLLRWELWLVSVAIGFIRLTGQAKLIALEKVLKAAMTLAGTEREVRIDPWNKEIDIDSLIMYEKTTDLNEEDMKH</sequence>
<feature type="transmembrane region" description="Helical" evidence="4">
    <location>
        <begin position="243"/>
        <end position="266"/>
    </location>
</feature>
<evidence type="ECO:0000259" key="5">
    <source>
        <dbReference type="Pfam" id="PF00689"/>
    </source>
</evidence>
<evidence type="ECO:0000256" key="4">
    <source>
        <dbReference type="SAM" id="Phobius"/>
    </source>
</evidence>
<dbReference type="GO" id="GO:0006094">
    <property type="term" value="P:gluconeogenesis"/>
    <property type="evidence" value="ECO:0007669"/>
    <property type="project" value="InterPro"/>
</dbReference>
<dbReference type="PANTHER" id="PTHR24093:SF369">
    <property type="entry name" value="CALCIUM-TRANSPORTING ATPASE"/>
    <property type="match status" value="1"/>
</dbReference>
<proteinExistence type="predicted"/>
<dbReference type="GO" id="GO:0006096">
    <property type="term" value="P:glycolytic process"/>
    <property type="evidence" value="ECO:0007669"/>
    <property type="project" value="InterPro"/>
</dbReference>
<keyword evidence="3" id="KW-0460">Magnesium</keyword>
<keyword evidence="8" id="KW-1185">Reference proteome</keyword>
<dbReference type="GO" id="GO:0005886">
    <property type="term" value="C:plasma membrane"/>
    <property type="evidence" value="ECO:0007669"/>
    <property type="project" value="TreeGrafter"/>
</dbReference>
<dbReference type="EMBL" id="BMAC01000067">
    <property type="protein sequence ID" value="GFP83633.1"/>
    <property type="molecule type" value="Genomic_DNA"/>
</dbReference>
<gene>
    <name evidence="7" type="ORF">PHJA_000506700</name>
</gene>
<dbReference type="Gene3D" id="1.20.1110.10">
    <property type="entry name" value="Calcium-transporting ATPase, transmembrane domain"/>
    <property type="match status" value="1"/>
</dbReference>
<comment type="caution">
    <text evidence="7">The sequence shown here is derived from an EMBL/GenBank/DDBJ whole genome shotgun (WGS) entry which is preliminary data.</text>
</comment>
<dbReference type="Pfam" id="PF14655">
    <property type="entry name" value="RAB3GAP2_N"/>
    <property type="match status" value="1"/>
</dbReference>
<evidence type="ECO:0000259" key="6">
    <source>
        <dbReference type="Pfam" id="PF14655"/>
    </source>
</evidence>
<feature type="domain" description="Cation-transporting P-type ATPase C-terminal" evidence="5">
    <location>
        <begin position="164"/>
        <end position="288"/>
    </location>
</feature>
<keyword evidence="2" id="KW-0479">Metal-binding</keyword>
<feature type="domain" description="Rab3-GAP regulatory subunit N-terminal" evidence="6">
    <location>
        <begin position="21"/>
        <end position="117"/>
    </location>
</feature>
<dbReference type="SUPFAM" id="SSF53697">
    <property type="entry name" value="SIS domain"/>
    <property type="match status" value="1"/>
</dbReference>
<dbReference type="PANTHER" id="PTHR24093">
    <property type="entry name" value="CATION TRANSPORTING ATPASE"/>
    <property type="match status" value="1"/>
</dbReference>
<dbReference type="GO" id="GO:0005388">
    <property type="term" value="F:P-type calcium transporter activity"/>
    <property type="evidence" value="ECO:0007669"/>
    <property type="project" value="TreeGrafter"/>
</dbReference>
<dbReference type="Pfam" id="PF00689">
    <property type="entry name" value="Cation_ATPase_C"/>
    <property type="match status" value="1"/>
</dbReference>
<dbReference type="InterPro" id="IPR046348">
    <property type="entry name" value="SIS_dom_sf"/>
</dbReference>